<feature type="repeat" description="WD" evidence="3">
    <location>
        <begin position="2613"/>
        <end position="2654"/>
    </location>
</feature>
<dbReference type="InterPro" id="IPR019775">
    <property type="entry name" value="WD40_repeat_CS"/>
</dbReference>
<keyword evidence="7" id="KW-1185">Reference proteome</keyword>
<evidence type="ECO:0000256" key="2">
    <source>
        <dbReference type="ARBA" id="ARBA00022737"/>
    </source>
</evidence>
<feature type="repeat" description="WD" evidence="3">
    <location>
        <begin position="3062"/>
        <end position="3103"/>
    </location>
</feature>
<feature type="domain" description="NACHT" evidence="5">
    <location>
        <begin position="1233"/>
        <end position="1402"/>
    </location>
</feature>
<dbReference type="PROSITE" id="PS50294">
    <property type="entry name" value="WD_REPEATS_REGION"/>
    <property type="match status" value="5"/>
</dbReference>
<dbReference type="Pfam" id="PF00400">
    <property type="entry name" value="WD40"/>
    <property type="match status" value="5"/>
</dbReference>
<keyword evidence="1 3" id="KW-0853">WD repeat</keyword>
<feature type="coiled-coil region" evidence="4">
    <location>
        <begin position="1057"/>
        <end position="1156"/>
    </location>
</feature>
<evidence type="ECO:0000256" key="4">
    <source>
        <dbReference type="SAM" id="Coils"/>
    </source>
</evidence>
<evidence type="ECO:0000313" key="7">
    <source>
        <dbReference type="Proteomes" id="UP000692954"/>
    </source>
</evidence>
<feature type="coiled-coil region" evidence="4">
    <location>
        <begin position="724"/>
        <end position="784"/>
    </location>
</feature>
<dbReference type="Pfam" id="PF05729">
    <property type="entry name" value="NACHT"/>
    <property type="match status" value="1"/>
</dbReference>
<dbReference type="PROSITE" id="PS50082">
    <property type="entry name" value="WD_REPEATS_2"/>
    <property type="match status" value="7"/>
</dbReference>
<accession>A0A8S1R3L7</accession>
<feature type="repeat" description="WD" evidence="3">
    <location>
        <begin position="1892"/>
        <end position="1933"/>
    </location>
</feature>
<comment type="caution">
    <text evidence="6">The sequence shown here is derived from an EMBL/GenBank/DDBJ whole genome shotgun (WGS) entry which is preliminary data.</text>
</comment>
<proteinExistence type="predicted"/>
<reference evidence="6" key="1">
    <citation type="submission" date="2021-01" db="EMBL/GenBank/DDBJ databases">
        <authorList>
            <consortium name="Genoscope - CEA"/>
            <person name="William W."/>
        </authorList>
    </citation>
    <scope>NUCLEOTIDE SEQUENCE</scope>
</reference>
<name>A0A8S1R3L7_9CILI</name>
<organism evidence="6 7">
    <name type="scientific">Paramecium sonneborni</name>
    <dbReference type="NCBI Taxonomy" id="65129"/>
    <lineage>
        <taxon>Eukaryota</taxon>
        <taxon>Sar</taxon>
        <taxon>Alveolata</taxon>
        <taxon>Ciliophora</taxon>
        <taxon>Intramacronucleata</taxon>
        <taxon>Oligohymenophorea</taxon>
        <taxon>Peniculida</taxon>
        <taxon>Parameciidae</taxon>
        <taxon>Paramecium</taxon>
    </lineage>
</organism>
<keyword evidence="2" id="KW-0677">Repeat</keyword>
<feature type="repeat" description="WD" evidence="3">
    <location>
        <begin position="2061"/>
        <end position="2102"/>
    </location>
</feature>
<dbReference type="InterPro" id="IPR050349">
    <property type="entry name" value="WD_LIS1/nudF_dynein_reg"/>
</dbReference>
<dbReference type="Proteomes" id="UP000692954">
    <property type="component" value="Unassembled WGS sequence"/>
</dbReference>
<dbReference type="PANTHER" id="PTHR44129">
    <property type="entry name" value="WD REPEAT-CONTAINING PROTEIN POP1"/>
    <property type="match status" value="1"/>
</dbReference>
<evidence type="ECO:0000313" key="6">
    <source>
        <dbReference type="EMBL" id="CAD8122656.1"/>
    </source>
</evidence>
<dbReference type="OrthoDB" id="27537at2759"/>
<evidence type="ECO:0000256" key="1">
    <source>
        <dbReference type="ARBA" id="ARBA00022574"/>
    </source>
</evidence>
<dbReference type="InterPro" id="IPR007111">
    <property type="entry name" value="NACHT_NTPase"/>
</dbReference>
<feature type="repeat" description="WD" evidence="3">
    <location>
        <begin position="3925"/>
        <end position="3966"/>
    </location>
</feature>
<protein>
    <recommendedName>
        <fullName evidence="5">NACHT domain-containing protein</fullName>
    </recommendedName>
</protein>
<keyword evidence="4" id="KW-0175">Coiled coil</keyword>
<feature type="coiled-coil region" evidence="4">
    <location>
        <begin position="1530"/>
        <end position="1564"/>
    </location>
</feature>
<feature type="repeat" description="WD" evidence="3">
    <location>
        <begin position="1934"/>
        <end position="1974"/>
    </location>
</feature>
<evidence type="ECO:0000256" key="3">
    <source>
        <dbReference type="PROSITE-ProRule" id="PRU00221"/>
    </source>
</evidence>
<dbReference type="CDD" id="cd00200">
    <property type="entry name" value="WD40"/>
    <property type="match status" value="1"/>
</dbReference>
<dbReference type="EMBL" id="CAJJDN010000139">
    <property type="protein sequence ID" value="CAD8122656.1"/>
    <property type="molecule type" value="Genomic_DNA"/>
</dbReference>
<evidence type="ECO:0000259" key="5">
    <source>
        <dbReference type="Pfam" id="PF05729"/>
    </source>
</evidence>
<dbReference type="SMART" id="SM00320">
    <property type="entry name" value="WD40"/>
    <property type="match status" value="21"/>
</dbReference>
<dbReference type="PROSITE" id="PS00678">
    <property type="entry name" value="WD_REPEATS_1"/>
    <property type="match status" value="4"/>
</dbReference>
<feature type="repeat" description="WD" evidence="3">
    <location>
        <begin position="3148"/>
        <end position="3183"/>
    </location>
</feature>
<gene>
    <name evidence="6" type="ORF">PSON_ATCC_30995.1.T1390169</name>
</gene>
<dbReference type="InterPro" id="IPR001680">
    <property type="entry name" value="WD40_rpt"/>
</dbReference>
<sequence length="4059" mass="479194">MIQILFLQKGLRGGGCGQSKQKGKNTTDNVLPESEIPHDFLTNLNDNIEKIIDKASKILDQGQKVEVLMAIQWFFYNREHLNTCCISNKLTTSICNLVQNNFENLLKILPVYLRANWYLCYQVLQICNELARILYSFQLKSDNRHLKVEKQQEYLNDLEEFTTQLEIEKANVWKCGIEYELNLIKIMLINTNTNSQEGQELLIDIVKNIGQSIVSLSATDDLIPSLMNGAKFLLLKCKDKILYPLEIYATYYLFQTIKWSIIKQLKSKYSVYKQIKQLKDTFQEHIQSSDNWILHSCWIMMIIDILAYRPFIQKELINATPNESQYQRWNKLIEARLIQCVSYNPNEAQIVLFAKQQRNFDQELVNLLGAQGKIKFELFQQCLLNGELAHKFNIWDFYKNFSFQKNQQIQYKDYEILLANNELNTLEKSFEYLKQSKDEIFVYQLQIQELLTDEFLQLQQTELSKKLYQDELLVLKKKFMNSYKKAIYYIRIIQEFFFYEQYKLNLLDPYFNIIKDEPKQQLVQISHEIKNTFKSSLENFQESFFKEYFNAIEYASQISMTSLNLQQQEKENLKMICQKFNIQTLQDLFKNFETQFDQFIKNIRNLTIKFIKSIPEKNQNNNMIQFKTYDMLDFLKQTCCIDWLQKFIDQNKETFLSIPKDEKIETISDVLQKLINFKRESMIAKNLKQILQAQQYRYLIFKEKFKLKETAQEQQNEQLDQYFKQNLINLMKQEKEKIEELIKESQQNFEIKIKEMLKMFKNDYMKIQNDNQKLNNEISQAALNLISEGQFIFLTIQNQNQKKDKLVELDNKYKQFFETNNQSNKEHSNKTLFQQTLSNEPNNIFLCWFDFCQKKINSNLENIQDLYFSLKSYKQMIQLGLFMILNLQEKNIDYNGEISNLKERSNQMIFNFNKKEENYESDQNFIDESDKEIQFNLDNVVGLSDIQSTNENCNTQIVDQIYLTILQDLEQYQIEIKTSILQIFDLKTPYKVKEFLVFNLIRLQQSVQEDCFTQFSSKFLQYLWIFEKDQRVRSLLKNKELIEMQKQLFSSNLQSSCDQIKQEMKQRINNLESLQQEIRLEGNLTLREQLQKKLEMEYEELDQYIDNLSEMSQKMEMSLLFLKDIQKDVKQIKNQIENIQNSLNQVGDDIRKLRGKKYDELLEIRKQKILQQSKLLEIDSIYVSVKTIEYDPISGNIKKTQEDQIISELLNDDKDNFKGEVNEFIWNQNENKDVMLLSGNAGSGKSRAARKIEEFIWNLHGKQSKWIPIYVSLPNLKNPKYNLFEQALETENYGFDKHQIVEFKEAIQNKQEYILMILDSYDEMKQDCIQQNLILTNKLIQDLNIVKQERQLKVIITTRKEILNIVGYQTWFYGESLESFKEVQLQNFDQDQIQEYLRKYVELSVRRKIKQIYEFVKQVQNNAFDLKEFQEIWGLIEKQVKIASEDNNTDEQIFRNQDLDSLLQKVTSHKTLKCLKEEHIITLRKDLEPLWSVNKFEKAIKNVGSTKYGKRVKRINRNQKFIYFKLFKNNQEIKIKNDNQKKKLEETEKEIQKLNEIVDQLDKKNFFSSYSITSVLITQNNSIFVDKTEFNFDFDMDEIDYVIQALKMKKLTIFDFYESFIKFYHYQQMQKQREKGYIPNYESFEQDIFQFSQSLALDMSIRDLSQVNYKQKGKLNLESKYNSFKNFDDWPNQYFSDTLDDQDYKKLIRSCILVSAKGSTYSFNHKSIQEFYVAKYILELLLFLDWGISLEFLKKIEEEKQILLKSLYNQIKFNISKENYIGIINFVKDKLQNMENTNNILINIVKLSTNEKYIYAASNSIYLLNQLNAYFESQDFSKIQLFDTSISGLSFFNSNLSKSKFDKVKIDSCNFNCANLTEVIWQDIICKEKPYLKGHESEVQIAIFSPKGNLIASGGKNKELNLWDVDNPEQMVKLIGHTDTINSVQFTSDNRLISSSNDGTIKLWDISNPQNPQLQVTIEDLKVEQIALSYNNNMLVSKSQDGFKIWNMPNLNLNNDNITIKGLKDDPKIFALSQDESKIAIGKKDLTILIINIKTKQEQKLIGHKGNISKLAFNYQGNNLASACTYCNLYIWDLCSFKLLQVLLFNQFQINHLAFIEKDKSIIVNSKTNLASIQLEKVEKSEEIIIDQCQIAYLSQFNDICLLGYFNYVAILDLNTLQIINIIDCEFTVESIQISSDSSKFSTEGNRKLIIWSLQTLQQLISLKDYNNYFTNDYCVLSKNFECGVYHNSEKAFIFNLQRILQARDLKSKQLVAHKYLSQNNCFTINFNNEILAYQIQYNQVILFDIINDQQLEILQLENFDSFEGFVFSPSVNILASVHGSKKINLWNLDNQPYLSQELVASFSQSSLMDFKYSYDGSLLIILDSNSSIYIWNSFNGDLVYTINEKKYNIWQEITISIDNQQIAFIDREQNKKIIVWNLQLMQEVILLKEDTQAVDIVKYFPNKMRLISYSNDVQVILFWNTIERTVEYKINCQISQVCFSKNGNLMASAQKEIIQLWDCSKVEIKKLGCQKVDSQIFRLNFIGKDNNLIYQQKSSILFLPQQLLNLEMIIEINSKYQDQQLISFSQNDQLLAIVQFCQIQIYFVQEWKLYKTLPQDSQIHSITFFSDGNQLISSNKHGVLTIWDVHSSEQMHTLMTYTYQSKLYLMNNDQILLQVGEQIKIWNLENKQDIKLCGLYSKQFKLFENYQEEQYFKQCVQIKFEVSLKKDYFCFNFDTFKFIIKQIKEQKDIKFYQHQCDIKKLEIFEQKQQCFIWDQNNDLIILTFQNENIFQSQIKITTTNDNLNIRNLNDLAISHDQKLLAVKNYDSIEIIKIVNQESKIICPLQKQYLQYHKNLFFNKNGDMLVEVISSEDFNKYNSYQSQIIIYKINKNFEQKIDLFRKFSDIIKFAKINNNFLSVLFDSGDILIINLIERQQKTYINFDNIGQIAISRDDKYIFFTSGKSLYQFDISELQFCENKQLEEIEKINCMTLINNNQICVADDDSIQLVNLNQQQKKQIIIGKTKKSNNLVYHPKFNLLISCGEDKMIYSWNIEAKRIIGIFEGHQGKINSLSFSSDGLTFASSSEDKLIKLWNIENNDQLDLKQGHIKSVKQLAISKDSLILASGGGFKDYNIILWDLIDMKYLISLEGHESNINCLDFSYCSKWLASGNEDGTIIFWDVKNPIYAKKLYVIQETSLSINWIQFSPNGKTLATKSKKKQSYESYHQIQFWNLNNIGKQNIQIDTNEKQLSCFTQNDQFIIQGFEKDIQFYELSSDQYYLLNGHQTNIILIDCSNDNTQIVSIDKYLNMFIWKFNNNDWDKQSISLFEPVDKKVVFSPENNIIASFNYNSITLTQLEELNQYEQLQQHDFDVQILNIGEITTFTQSYDGSRLFIQSREEYRQQEKSQLMIYEHEKKNYFFIKDWKFANQIILSNDGKYLAVCLQLRQKIEINIYIISDQQNFKQFSFYIPDSISLQFKQNDSNILYFTYIIDNQLIIKILNITQNSSKENLFQHDSANWKKSFISNNVNQIVAITKDSNLLFINRQNNKQNNSDISLLIDFQIECHAFSEDDKYFMVSTKNNSIYLWNIDDQKICDQLECFTGDKQIQYLAFSLENQIICYKHPYILLIKIQQDQKLKIVRQFKVFETIRLCSFCPQNLQISLINDDSTTLWVANLIERQQIILFESKMNDFCFSNDSKYIAAITDQYLIFWDANNYKELKRDPEWSGIVVQFFRDNYLIYSKDAYFYILDVSNLNEINQVQCIKVFVADFTVQISISKDLTYLASLGTQYIKLWNIKNIQQIKLEKIYPNKFYHEQKVLISQDCRFLIFNLNKNLQLIDIQEDCKQQQAIDFLEKIEDEFQYSSDGKPKLYNSETCQQLECTIDEESVQKLAFSLQRSVLALSCEQKVVCLQIGHENILKTKILQNFKNTLSAIAISPLGDKLISREQDSTISLWDIENEQRLSFISNQNDLPNVFAYIPNGNGFASGMEDGSVNLYRFILKNKNQSQQEDEKSVFSCCKSFSRNSLILAHNCILKDSKIEQSKKQILGLFRQKGGIN</sequence>